<sequence length="967" mass="107268">MKSAISRAQEMILTLTTQHGPEHPDVFAAHLALFTASSDAGLRHTLVSSTDELFNRAQRVLGLEHPLTLTLAHEHAEALGAVSRDVESLNLHQRVHNLRVRVLGPDHKDTLESLDSIGARHRALSDGPAALSTYEQLYAARLRLSGPTSRETLLARNGVGMALATLNRQHEAVGLYEELLPTAEGTFDADSSLLLSIRNNYANALGAVRRHAESAAVHGHVYGERLRTGEANQVMILRSAMNLCGQLRELGDYTEALNILEGAIDSASGNLGAKHPQMTQAKLELVALLWFSGSKEEAFALHTKISEDCIEAYGFAHPTTLFCHESMAERLVERGEIPAATAVRRTIHAAAMEAFSDCHLMKFWAHHILASGLSWAKEHAEGLEFALLAASGRRRLLGPDHQGTVESEIVVAHTLAWLKRHHEASDQYGYVADLLSRQRGESDRDVIKNRWSAARQLFKAGEQENALPLLTTALQNQIAAHGEHDDVSLKMLSLFARNLYEAGDWESALEHTSRWANLVETCFGSSAQQTVDALTVLAEWCEGLEVPDQALDSRRRLLRSWRLTTGPDSEQTLEAEKCLIAAYVMFGDLGTAAREAAGFYDDRCQRLGGTDEKTLKSHATLARLLELQGEWEALISLRRKALKEVMSEAADIRIVQDLEFALADALAAAGKDEEAQERLGHLLDTQRATLGAAHPRTVRVQQAVARLYLRSDKPSDAVPHYEHLIKAQRNSDGKDTPESLESRLEFAHLQHELGLSEAHETFRSNYELAVRLLPDDARLLAARNDFARSLYEEGQHEQAFELLRWNVVESTRILGEEHSDTTRIRYSLANALADAGHAHESVEILQAAVDDHARTGGGLVSVLPMLRTLADTLRESGRSTDVPEAYRRVISILSDQFPLPQEVTETELRERLPDPFRYEDAIELELLNVAELQNKYGHHHPEARAATDKLLMTLQAVLSTLNQSRWD</sequence>
<dbReference type="EMBL" id="JAUSXB010000001">
    <property type="protein sequence ID" value="MDQ0676476.1"/>
    <property type="molecule type" value="Genomic_DNA"/>
</dbReference>
<gene>
    <name evidence="1" type="ORF">QFZ36_004037</name>
</gene>
<comment type="caution">
    <text evidence="1">The sequence shown here is derived from an EMBL/GenBank/DDBJ whole genome shotgun (WGS) entry which is preliminary data.</text>
</comment>
<dbReference type="RefSeq" id="WP_306638926.1">
    <property type="nucleotide sequence ID" value="NZ_JAUSXB010000001.1"/>
</dbReference>
<dbReference type="Gene3D" id="1.25.40.10">
    <property type="entry name" value="Tetratricopeptide repeat domain"/>
    <property type="match status" value="6"/>
</dbReference>
<dbReference type="InterPro" id="IPR053137">
    <property type="entry name" value="NLR-like"/>
</dbReference>
<dbReference type="SUPFAM" id="SSF48452">
    <property type="entry name" value="TPR-like"/>
    <property type="match status" value="4"/>
</dbReference>
<dbReference type="Pfam" id="PF13424">
    <property type="entry name" value="TPR_12"/>
    <property type="match status" value="2"/>
</dbReference>
<keyword evidence="2" id="KW-1185">Reference proteome</keyword>
<dbReference type="PANTHER" id="PTHR46082:SF6">
    <property type="entry name" value="AAA+ ATPASE DOMAIN-CONTAINING PROTEIN-RELATED"/>
    <property type="match status" value="1"/>
</dbReference>
<evidence type="ECO:0000313" key="2">
    <source>
        <dbReference type="Proteomes" id="UP001236806"/>
    </source>
</evidence>
<accession>A0ABU0PTC0</accession>
<evidence type="ECO:0000313" key="1">
    <source>
        <dbReference type="EMBL" id="MDQ0676476.1"/>
    </source>
</evidence>
<reference evidence="1 2" key="1">
    <citation type="submission" date="2023-07" db="EMBL/GenBank/DDBJ databases">
        <title>Comparative genomics of wheat-associated soil bacteria to identify genetic determinants of phenazine resistance.</title>
        <authorList>
            <person name="Mouncey N."/>
        </authorList>
    </citation>
    <scope>NUCLEOTIDE SEQUENCE [LARGE SCALE GENOMIC DNA]</scope>
    <source>
        <strain evidence="1 2">W1I3</strain>
    </source>
</reference>
<dbReference type="Proteomes" id="UP001236806">
    <property type="component" value="Unassembled WGS sequence"/>
</dbReference>
<name>A0ABU0PTC0_9MICC</name>
<proteinExistence type="predicted"/>
<organism evidence="1 2">
    <name type="scientific">Pseudarthrobacter siccitolerans</name>
    <dbReference type="NCBI Taxonomy" id="861266"/>
    <lineage>
        <taxon>Bacteria</taxon>
        <taxon>Bacillati</taxon>
        <taxon>Actinomycetota</taxon>
        <taxon>Actinomycetes</taxon>
        <taxon>Micrococcales</taxon>
        <taxon>Micrococcaceae</taxon>
        <taxon>Pseudarthrobacter</taxon>
    </lineage>
</organism>
<dbReference type="PANTHER" id="PTHR46082">
    <property type="entry name" value="ATP/GTP-BINDING PROTEIN-RELATED"/>
    <property type="match status" value="1"/>
</dbReference>
<dbReference type="InterPro" id="IPR011990">
    <property type="entry name" value="TPR-like_helical_dom_sf"/>
</dbReference>
<protein>
    <submittedName>
        <fullName evidence="1">Tetratricopeptide (TPR) repeat protein</fullName>
    </submittedName>
</protein>